<dbReference type="EMBL" id="RKHO01000001">
    <property type="protein sequence ID" value="ROR91283.1"/>
    <property type="molecule type" value="Genomic_DNA"/>
</dbReference>
<dbReference type="OrthoDB" id="5198800at2"/>
<accession>A0A3N2CUZ1</accession>
<dbReference type="AlphaFoldDB" id="A0A3N2CUZ1"/>
<dbReference type="NCBIfam" id="TIGR03544">
    <property type="entry name" value="DivI1A_domain"/>
    <property type="match status" value="1"/>
</dbReference>
<organism evidence="1 2">
    <name type="scientific">Nocardioides aurantiacus</name>
    <dbReference type="NCBI Taxonomy" id="86796"/>
    <lineage>
        <taxon>Bacteria</taxon>
        <taxon>Bacillati</taxon>
        <taxon>Actinomycetota</taxon>
        <taxon>Actinomycetes</taxon>
        <taxon>Propionibacteriales</taxon>
        <taxon>Nocardioidaceae</taxon>
        <taxon>Nocardioides</taxon>
    </lineage>
</organism>
<dbReference type="RefSeq" id="WP_123390726.1">
    <property type="nucleotide sequence ID" value="NZ_RKHO01000001.1"/>
</dbReference>
<sequence length="96" mass="10636">MSTDDHDTGNQDTGNARGRAVVDRIEAARFTPVRLRQGYDMSEVDALLDAVQQAATAGRRIRPLIDGATLRRVRLREGYAIDEVDRFLADLVLALP</sequence>
<evidence type="ECO:0000313" key="1">
    <source>
        <dbReference type="EMBL" id="ROR91283.1"/>
    </source>
</evidence>
<dbReference type="InterPro" id="IPR019933">
    <property type="entry name" value="DivIVA_domain"/>
</dbReference>
<keyword evidence="2" id="KW-1185">Reference proteome</keyword>
<dbReference type="Proteomes" id="UP000281738">
    <property type="component" value="Unassembled WGS sequence"/>
</dbReference>
<reference evidence="1 2" key="1">
    <citation type="submission" date="2018-11" db="EMBL/GenBank/DDBJ databases">
        <title>Sequencing the genomes of 1000 actinobacteria strains.</title>
        <authorList>
            <person name="Klenk H.-P."/>
        </authorList>
    </citation>
    <scope>NUCLEOTIDE SEQUENCE [LARGE SCALE GENOMIC DNA]</scope>
    <source>
        <strain evidence="1 2">DSM 12652</strain>
    </source>
</reference>
<dbReference type="Gene3D" id="6.10.250.660">
    <property type="match status" value="1"/>
</dbReference>
<gene>
    <name evidence="1" type="ORF">EDD33_2149</name>
</gene>
<proteinExistence type="predicted"/>
<evidence type="ECO:0000313" key="2">
    <source>
        <dbReference type="Proteomes" id="UP000281738"/>
    </source>
</evidence>
<name>A0A3N2CUZ1_9ACTN</name>
<comment type="caution">
    <text evidence="1">The sequence shown here is derived from an EMBL/GenBank/DDBJ whole genome shotgun (WGS) entry which is preliminary data.</text>
</comment>
<protein>
    <submittedName>
        <fullName evidence="1">DivIVA domain-containing protein</fullName>
    </submittedName>
</protein>